<feature type="transmembrane region" description="Helical" evidence="1">
    <location>
        <begin position="187"/>
        <end position="209"/>
    </location>
</feature>
<evidence type="ECO:0008006" key="4">
    <source>
        <dbReference type="Google" id="ProtNLM"/>
    </source>
</evidence>
<evidence type="ECO:0000313" key="3">
    <source>
        <dbReference type="Proteomes" id="UP000231134"/>
    </source>
</evidence>
<evidence type="ECO:0000313" key="2">
    <source>
        <dbReference type="EMBL" id="PJJ40275.1"/>
    </source>
</evidence>
<keyword evidence="1" id="KW-0812">Transmembrane</keyword>
<accession>A0A2M9A3H4</accession>
<dbReference type="RefSeq" id="WP_100424382.1">
    <property type="nucleotide sequence ID" value="NZ_PGEX01000001.1"/>
</dbReference>
<proteinExistence type="predicted"/>
<protein>
    <recommendedName>
        <fullName evidence="4">DUF2007 domain-containing protein</fullName>
    </recommendedName>
</protein>
<keyword evidence="1" id="KW-1133">Transmembrane helix</keyword>
<reference evidence="2 3" key="1">
    <citation type="submission" date="2017-11" db="EMBL/GenBank/DDBJ databases">
        <title>Animal gut microbial communities from fecal samples from Wisconsin, USA.</title>
        <authorList>
            <person name="Neumann A."/>
        </authorList>
    </citation>
    <scope>NUCLEOTIDE SEQUENCE [LARGE SCALE GENOMIC DNA]</scope>
    <source>
        <strain evidence="2 3">UWS3</strain>
    </source>
</reference>
<comment type="caution">
    <text evidence="2">The sequence shown here is derived from an EMBL/GenBank/DDBJ whole genome shotgun (WGS) entry which is preliminary data.</text>
</comment>
<dbReference type="AlphaFoldDB" id="A0A2M9A3H4"/>
<organism evidence="2 3">
    <name type="scientific">Hallerella succinigenes</name>
    <dbReference type="NCBI Taxonomy" id="1896222"/>
    <lineage>
        <taxon>Bacteria</taxon>
        <taxon>Pseudomonadati</taxon>
        <taxon>Fibrobacterota</taxon>
        <taxon>Fibrobacteria</taxon>
        <taxon>Fibrobacterales</taxon>
        <taxon>Fibrobacteraceae</taxon>
        <taxon>Hallerella</taxon>
    </lineage>
</organism>
<keyword evidence="1" id="KW-0472">Membrane</keyword>
<sequence length="255" mass="28054">MSNESDQLEWMMLETFATPEEGEALAALLQENAIESNLVNDANMGGDPLGLDFQNRGASSCIVRVHAKDIDAARRILEAAVQAAAAEEADNASLEMLQSFSDEELLEILQKPDEWNPENVMLARKILASHGKTYTETDLKRLFEERIEALRKPLEVKNSSLAFAFFGCVIALVVAALHFSYVGEAKFLYALLGGGFCACLSLIAGMNWCNRKKRLPNGEKVHVFEASFRKKAMVELIVAALSLVAVVAEIFIRTA</sequence>
<feature type="transmembrane region" description="Helical" evidence="1">
    <location>
        <begin position="232"/>
        <end position="252"/>
    </location>
</feature>
<gene>
    <name evidence="2" type="ORF">BGX16_0192</name>
</gene>
<dbReference type="EMBL" id="PGEX01000001">
    <property type="protein sequence ID" value="PJJ40275.1"/>
    <property type="molecule type" value="Genomic_DNA"/>
</dbReference>
<dbReference type="Proteomes" id="UP000231134">
    <property type="component" value="Unassembled WGS sequence"/>
</dbReference>
<feature type="transmembrane region" description="Helical" evidence="1">
    <location>
        <begin position="161"/>
        <end position="181"/>
    </location>
</feature>
<dbReference type="OrthoDB" id="9814194at2"/>
<name>A0A2M9A3H4_9BACT</name>
<evidence type="ECO:0000256" key="1">
    <source>
        <dbReference type="SAM" id="Phobius"/>
    </source>
</evidence>
<keyword evidence="3" id="KW-1185">Reference proteome</keyword>